<evidence type="ECO:0000313" key="4">
    <source>
        <dbReference type="Proteomes" id="UP000326924"/>
    </source>
</evidence>
<evidence type="ECO:0000259" key="2">
    <source>
        <dbReference type="Pfam" id="PF07859"/>
    </source>
</evidence>
<dbReference type="InterPro" id="IPR029058">
    <property type="entry name" value="AB_hydrolase_fold"/>
</dbReference>
<keyword evidence="1 3" id="KW-0378">Hydrolase</keyword>
<sequence length="383" mass="42078">MPEFKSHEVLTLTVAEKLGFVLVIANALGASAMKYITSTFYRPSTYPSKAVLVESQRFRSVLARSNTRMHQTQSPPSCETYKLWLKEKAQKGYAYAAEDIASEGMETRLLWVGEPWKRGDTKKKVLLYFHGGGYIVALGKGHLSWMKFMKEQVGKYGEDVSIAVLEYYVAPQKKFPTQLHQAVLALNHLIAAGCSPSNIAIGGDSAGGNLSLAILSHYLHPHPQVPKLLEFSTPLAAALLISPWVTVATSSDSFERNKSFDLIVSKLADYWAIEAMGEGVAAAEVAAGRYHAEALLAPESWWKGLDSVVNFVVTTGGAFETFIDDIVEFDHKLKAQSGVKTELYVAAQEVHDGPLFDFTAGRPPSELAIKLTEFLEQGFRAKS</sequence>
<dbReference type="InterPro" id="IPR050300">
    <property type="entry name" value="GDXG_lipolytic_enzyme"/>
</dbReference>
<dbReference type="InParanoid" id="A0A5J5EPY6"/>
<dbReference type="PANTHER" id="PTHR48081">
    <property type="entry name" value="AB HYDROLASE SUPERFAMILY PROTEIN C4A8.06C"/>
    <property type="match status" value="1"/>
</dbReference>
<dbReference type="GO" id="GO:0016787">
    <property type="term" value="F:hydrolase activity"/>
    <property type="evidence" value="ECO:0007669"/>
    <property type="project" value="UniProtKB-KW"/>
</dbReference>
<gene>
    <name evidence="3" type="ORF">FN846DRAFT_173432</name>
</gene>
<dbReference type="Pfam" id="PF07859">
    <property type="entry name" value="Abhydrolase_3"/>
    <property type="match status" value="1"/>
</dbReference>
<organism evidence="3 4">
    <name type="scientific">Sphaerosporella brunnea</name>
    <dbReference type="NCBI Taxonomy" id="1250544"/>
    <lineage>
        <taxon>Eukaryota</taxon>
        <taxon>Fungi</taxon>
        <taxon>Dikarya</taxon>
        <taxon>Ascomycota</taxon>
        <taxon>Pezizomycotina</taxon>
        <taxon>Pezizomycetes</taxon>
        <taxon>Pezizales</taxon>
        <taxon>Pyronemataceae</taxon>
        <taxon>Sphaerosporella</taxon>
    </lineage>
</organism>
<protein>
    <submittedName>
        <fullName evidence="3">Alpha/Beta hydrolase protein</fullName>
    </submittedName>
</protein>
<dbReference type="Proteomes" id="UP000326924">
    <property type="component" value="Unassembled WGS sequence"/>
</dbReference>
<dbReference type="EMBL" id="VXIS01000165">
    <property type="protein sequence ID" value="KAA8899524.1"/>
    <property type="molecule type" value="Genomic_DNA"/>
</dbReference>
<proteinExistence type="predicted"/>
<dbReference type="InterPro" id="IPR013094">
    <property type="entry name" value="AB_hydrolase_3"/>
</dbReference>
<evidence type="ECO:0000313" key="3">
    <source>
        <dbReference type="EMBL" id="KAA8899524.1"/>
    </source>
</evidence>
<dbReference type="OrthoDB" id="2152029at2759"/>
<dbReference type="PANTHER" id="PTHR48081:SF31">
    <property type="entry name" value="STERYL ACETYL HYDROLASE MUG81-RELATED"/>
    <property type="match status" value="1"/>
</dbReference>
<comment type="caution">
    <text evidence="3">The sequence shown here is derived from an EMBL/GenBank/DDBJ whole genome shotgun (WGS) entry which is preliminary data.</text>
</comment>
<name>A0A5J5EPY6_9PEZI</name>
<dbReference type="AlphaFoldDB" id="A0A5J5EPY6"/>
<evidence type="ECO:0000256" key="1">
    <source>
        <dbReference type="ARBA" id="ARBA00022801"/>
    </source>
</evidence>
<dbReference type="SUPFAM" id="SSF53474">
    <property type="entry name" value="alpha/beta-Hydrolases"/>
    <property type="match status" value="1"/>
</dbReference>
<reference evidence="3 4" key="1">
    <citation type="submission" date="2019-09" db="EMBL/GenBank/DDBJ databases">
        <title>Draft genome of the ectomycorrhizal ascomycete Sphaerosporella brunnea.</title>
        <authorList>
            <consortium name="DOE Joint Genome Institute"/>
            <person name="Benucci G.M."/>
            <person name="Marozzi G."/>
            <person name="Antonielli L."/>
            <person name="Sanchez S."/>
            <person name="Marco P."/>
            <person name="Wang X."/>
            <person name="Falini L.B."/>
            <person name="Barry K."/>
            <person name="Haridas S."/>
            <person name="Lipzen A."/>
            <person name="Labutti K."/>
            <person name="Grigoriev I.V."/>
            <person name="Murat C."/>
            <person name="Martin F."/>
            <person name="Albertini E."/>
            <person name="Donnini D."/>
            <person name="Bonito G."/>
        </authorList>
    </citation>
    <scope>NUCLEOTIDE SEQUENCE [LARGE SCALE GENOMIC DNA]</scope>
    <source>
        <strain evidence="3 4">Sb_GMNB300</strain>
    </source>
</reference>
<feature type="domain" description="Alpha/beta hydrolase fold-3" evidence="2">
    <location>
        <begin position="126"/>
        <end position="352"/>
    </location>
</feature>
<keyword evidence="4" id="KW-1185">Reference proteome</keyword>
<accession>A0A5J5EPY6</accession>
<dbReference type="Gene3D" id="3.40.50.1820">
    <property type="entry name" value="alpha/beta hydrolase"/>
    <property type="match status" value="1"/>
</dbReference>